<evidence type="ECO:0000259" key="4">
    <source>
        <dbReference type="Pfam" id="PF22725"/>
    </source>
</evidence>
<keyword evidence="2" id="KW-0560">Oxidoreductase</keyword>
<evidence type="ECO:0000313" key="6">
    <source>
        <dbReference type="Proteomes" id="UP000198508"/>
    </source>
</evidence>
<evidence type="ECO:0000259" key="3">
    <source>
        <dbReference type="Pfam" id="PF01408"/>
    </source>
</evidence>
<reference evidence="6" key="1">
    <citation type="submission" date="2016-10" db="EMBL/GenBank/DDBJ databases">
        <authorList>
            <person name="Varghese N."/>
            <person name="Submissions S."/>
        </authorList>
    </citation>
    <scope>NUCLEOTIDE SEQUENCE [LARGE SCALE GENOMIC DNA]</scope>
    <source>
        <strain evidence="6">NLAE-zl-G277</strain>
    </source>
</reference>
<organism evidence="5 6">
    <name type="scientific">Enterocloster lavalensis</name>
    <dbReference type="NCBI Taxonomy" id="460384"/>
    <lineage>
        <taxon>Bacteria</taxon>
        <taxon>Bacillati</taxon>
        <taxon>Bacillota</taxon>
        <taxon>Clostridia</taxon>
        <taxon>Lachnospirales</taxon>
        <taxon>Lachnospiraceae</taxon>
        <taxon>Enterocloster</taxon>
    </lineage>
</organism>
<dbReference type="PANTHER" id="PTHR22604:SF105">
    <property type="entry name" value="TRANS-1,2-DIHYDROBENZENE-1,2-DIOL DEHYDROGENASE"/>
    <property type="match status" value="1"/>
</dbReference>
<dbReference type="AlphaFoldDB" id="A0A1I0JF59"/>
<evidence type="ECO:0000313" key="5">
    <source>
        <dbReference type="EMBL" id="SEU08768.1"/>
    </source>
</evidence>
<protein>
    <submittedName>
        <fullName evidence="5">Predicted dehydrogenase</fullName>
    </submittedName>
</protein>
<dbReference type="Pfam" id="PF01408">
    <property type="entry name" value="GFO_IDH_MocA"/>
    <property type="match status" value="1"/>
</dbReference>
<dbReference type="EMBL" id="FOIM01000029">
    <property type="protein sequence ID" value="SEU08768.1"/>
    <property type="molecule type" value="Genomic_DNA"/>
</dbReference>
<dbReference type="PANTHER" id="PTHR22604">
    <property type="entry name" value="OXIDOREDUCTASES"/>
    <property type="match status" value="1"/>
</dbReference>
<dbReference type="SUPFAM" id="SSF51735">
    <property type="entry name" value="NAD(P)-binding Rossmann-fold domains"/>
    <property type="match status" value="1"/>
</dbReference>
<dbReference type="Proteomes" id="UP000198508">
    <property type="component" value="Unassembled WGS sequence"/>
</dbReference>
<dbReference type="Gene3D" id="3.40.50.720">
    <property type="entry name" value="NAD(P)-binding Rossmann-like Domain"/>
    <property type="match status" value="1"/>
</dbReference>
<dbReference type="GO" id="GO:0000166">
    <property type="term" value="F:nucleotide binding"/>
    <property type="evidence" value="ECO:0007669"/>
    <property type="project" value="InterPro"/>
</dbReference>
<dbReference type="Gene3D" id="3.30.360.10">
    <property type="entry name" value="Dihydrodipicolinate Reductase, domain 2"/>
    <property type="match status" value="1"/>
</dbReference>
<evidence type="ECO:0000256" key="2">
    <source>
        <dbReference type="ARBA" id="ARBA00023002"/>
    </source>
</evidence>
<dbReference type="InterPro" id="IPR050984">
    <property type="entry name" value="Gfo/Idh/MocA_domain"/>
</dbReference>
<sequence length="346" mass="38869">MFRFGIMGAGGIAAKFCDAVRRLEGAEVAAVASKSVERAERFARENGVVRFYGDYEEMLERERPDAVYVATTNNFHFENVMLCIRHGVPVLCEKSMFMTLAEAEEAFGFARERKVFLMEAMWSRFLPCVQKAREWVAEGRIGTVQIANYTGGINAPAEHRIFKPELGGGAMYDLTVYPIEILTYLVNQPLVDVRAEIGWGSSGVDEDNSLLLKFETCRGAVQTTTHARIPSPCGLYGPKGYIRLEQTHRASAVELYDGEFRLVERFESEVENGFEYEAAEVMRCVKMGELESAVMPHRDTLECIRVFEKALKGGERRGEGRAAVGCADMRYVNVTQPCEVGRQHIR</sequence>
<keyword evidence="6" id="KW-1185">Reference proteome</keyword>
<dbReference type="InterPro" id="IPR000683">
    <property type="entry name" value="Gfo/Idh/MocA-like_OxRdtase_N"/>
</dbReference>
<gene>
    <name evidence="5" type="ORF">SAMN05216313_12944</name>
</gene>
<feature type="domain" description="Gfo/Idh/MocA-like oxidoreductase N-terminal" evidence="3">
    <location>
        <begin position="2"/>
        <end position="119"/>
    </location>
</feature>
<proteinExistence type="inferred from homology"/>
<evidence type="ECO:0000256" key="1">
    <source>
        <dbReference type="ARBA" id="ARBA00010928"/>
    </source>
</evidence>
<dbReference type="InterPro" id="IPR036291">
    <property type="entry name" value="NAD(P)-bd_dom_sf"/>
</dbReference>
<dbReference type="STRING" id="460384.SAMN05216313_12944"/>
<dbReference type="SUPFAM" id="SSF55347">
    <property type="entry name" value="Glyceraldehyde-3-phosphate dehydrogenase-like, C-terminal domain"/>
    <property type="match status" value="1"/>
</dbReference>
<dbReference type="GO" id="GO:0016491">
    <property type="term" value="F:oxidoreductase activity"/>
    <property type="evidence" value="ECO:0007669"/>
    <property type="project" value="UniProtKB-KW"/>
</dbReference>
<comment type="similarity">
    <text evidence="1">Belongs to the Gfo/Idh/MocA family.</text>
</comment>
<feature type="domain" description="GFO/IDH/MocA-like oxidoreductase" evidence="4">
    <location>
        <begin position="129"/>
        <end position="242"/>
    </location>
</feature>
<dbReference type="RefSeq" id="WP_242956457.1">
    <property type="nucleotide sequence ID" value="NZ_DAINWJ010000051.1"/>
</dbReference>
<dbReference type="Pfam" id="PF22725">
    <property type="entry name" value="GFO_IDH_MocA_C3"/>
    <property type="match status" value="1"/>
</dbReference>
<dbReference type="InterPro" id="IPR055170">
    <property type="entry name" value="GFO_IDH_MocA-like_dom"/>
</dbReference>
<name>A0A1I0JF59_9FIRM</name>
<accession>A0A1I0JF59</accession>